<evidence type="ECO:0000256" key="3">
    <source>
        <dbReference type="ARBA" id="ARBA00008316"/>
    </source>
</evidence>
<dbReference type="PANTHER" id="PTHR34471">
    <property type="entry name" value="ARGININE REPRESSOR"/>
    <property type="match status" value="1"/>
</dbReference>
<evidence type="ECO:0000313" key="13">
    <source>
        <dbReference type="EMBL" id="MEO3716655.1"/>
    </source>
</evidence>
<dbReference type="InterPro" id="IPR020899">
    <property type="entry name" value="Arg_repress_C"/>
</dbReference>
<dbReference type="RefSeq" id="WP_038625622.1">
    <property type="nucleotide sequence ID" value="NZ_CP046975.1"/>
</dbReference>
<gene>
    <name evidence="9" type="primary">argR</name>
    <name evidence="14" type="ORF">P2W56_08355</name>
    <name evidence="13" type="ORF">QP460_003480</name>
</gene>
<dbReference type="Proteomes" id="UP001223646">
    <property type="component" value="Unassembled WGS sequence"/>
</dbReference>
<evidence type="ECO:0000256" key="9">
    <source>
        <dbReference type="HAMAP-Rule" id="MF_00173"/>
    </source>
</evidence>
<dbReference type="Pfam" id="PF01316">
    <property type="entry name" value="Arg_repressor"/>
    <property type="match status" value="1"/>
</dbReference>
<dbReference type="Pfam" id="PF02863">
    <property type="entry name" value="Arg_repressor_C"/>
    <property type="match status" value="1"/>
</dbReference>
<accession>A0AAJ5YFS0</accession>
<organism evidence="13 15">
    <name type="scientific">Corynebacterium amycolatum</name>
    <dbReference type="NCBI Taxonomy" id="43765"/>
    <lineage>
        <taxon>Bacteria</taxon>
        <taxon>Bacillati</taxon>
        <taxon>Actinomycetota</taxon>
        <taxon>Actinomycetes</taxon>
        <taxon>Mycobacteriales</taxon>
        <taxon>Corynebacteriaceae</taxon>
        <taxon>Corynebacterium</taxon>
    </lineage>
</organism>
<dbReference type="NCBIfam" id="NF002880">
    <property type="entry name" value="PRK03341.1"/>
    <property type="match status" value="1"/>
</dbReference>
<protein>
    <recommendedName>
        <fullName evidence="9 10">Arginine repressor</fullName>
    </recommendedName>
</protein>
<keyword evidence="9" id="KW-0055">Arginine biosynthesis</keyword>
<dbReference type="InterPro" id="IPR001669">
    <property type="entry name" value="Arg_repress"/>
</dbReference>
<reference evidence="13" key="3">
    <citation type="submission" date="2024-05" db="EMBL/GenBank/DDBJ databases">
        <authorList>
            <person name="Wolfe A."/>
        </authorList>
    </citation>
    <scope>NUCLEOTIDE SEQUENCE</scope>
    <source>
        <strain evidence="13">UMB1064</strain>
    </source>
</reference>
<keyword evidence="4 9" id="KW-0963">Cytoplasm</keyword>
<dbReference type="EMBL" id="JASOOY020000011">
    <property type="protein sequence ID" value="MEO3716655.1"/>
    <property type="molecule type" value="Genomic_DNA"/>
</dbReference>
<comment type="pathway">
    <text evidence="9">Amino-acid biosynthesis; L-arginine biosynthesis [regulation].</text>
</comment>
<evidence type="ECO:0000256" key="2">
    <source>
        <dbReference type="ARBA" id="ARBA00004496"/>
    </source>
</evidence>
<name>A0AAJ5YFS0_CORAY</name>
<evidence type="ECO:0000256" key="8">
    <source>
        <dbReference type="ARBA" id="ARBA00023163"/>
    </source>
</evidence>
<dbReference type="PANTHER" id="PTHR34471:SF1">
    <property type="entry name" value="ARGININE REPRESSOR"/>
    <property type="match status" value="1"/>
</dbReference>
<evidence type="ECO:0000259" key="12">
    <source>
        <dbReference type="Pfam" id="PF02863"/>
    </source>
</evidence>
<keyword evidence="8 9" id="KW-0804">Transcription</keyword>
<evidence type="ECO:0000256" key="10">
    <source>
        <dbReference type="NCBIfam" id="TIGR01529"/>
    </source>
</evidence>
<evidence type="ECO:0000313" key="14">
    <source>
        <dbReference type="EMBL" id="WET43436.1"/>
    </source>
</evidence>
<sequence length="160" mass="16838">MTAAQPGSRTARQTRIADLLAQHHVSSQVQLVELLADEGIEIAQATLSRDLDELGARKIRDGVNGSRYSIVEDALAVSSGAVARMRRVLDELLVSIDHSGTIAVVRTPPGAAQYLASVIDRAGLKEIVGTIAGDDTVMCLAREPLSGADLAQRLAAGTNQ</sequence>
<dbReference type="InterPro" id="IPR036388">
    <property type="entry name" value="WH-like_DNA-bd_sf"/>
</dbReference>
<evidence type="ECO:0000256" key="7">
    <source>
        <dbReference type="ARBA" id="ARBA00023125"/>
    </source>
</evidence>
<evidence type="ECO:0000256" key="4">
    <source>
        <dbReference type="ARBA" id="ARBA00022490"/>
    </source>
</evidence>
<reference evidence="13" key="2">
    <citation type="submission" date="2023-05" db="EMBL/GenBank/DDBJ databases">
        <authorList>
            <person name="Du J."/>
        </authorList>
    </citation>
    <scope>NUCLEOTIDE SEQUENCE</scope>
    <source>
        <strain evidence="13">UMB1064</strain>
    </source>
</reference>
<dbReference type="Proteomes" id="UP001220238">
    <property type="component" value="Chromosome"/>
</dbReference>
<dbReference type="GO" id="GO:0005737">
    <property type="term" value="C:cytoplasm"/>
    <property type="evidence" value="ECO:0007669"/>
    <property type="project" value="UniProtKB-SubCell"/>
</dbReference>
<dbReference type="Gene3D" id="3.30.1360.40">
    <property type="match status" value="1"/>
</dbReference>
<comment type="function">
    <text evidence="1 9">Regulates arginine biosynthesis genes.</text>
</comment>
<keyword evidence="5 9" id="KW-0678">Repressor</keyword>
<keyword evidence="6 9" id="KW-0805">Transcription regulation</keyword>
<dbReference type="AlphaFoldDB" id="A0AAJ5YFS0"/>
<comment type="similarity">
    <text evidence="3 9">Belongs to the ArgR family.</text>
</comment>
<dbReference type="GO" id="GO:0006526">
    <property type="term" value="P:L-arginine biosynthetic process"/>
    <property type="evidence" value="ECO:0007669"/>
    <property type="project" value="UniProtKB-KW"/>
</dbReference>
<feature type="domain" description="Arginine repressor DNA-binding" evidence="11">
    <location>
        <begin position="9"/>
        <end position="73"/>
    </location>
</feature>
<dbReference type="SUPFAM" id="SSF55252">
    <property type="entry name" value="C-terminal domain of arginine repressor"/>
    <property type="match status" value="1"/>
</dbReference>
<dbReference type="GO" id="GO:0003677">
    <property type="term" value="F:DNA binding"/>
    <property type="evidence" value="ECO:0007669"/>
    <property type="project" value="UniProtKB-KW"/>
</dbReference>
<evidence type="ECO:0000256" key="1">
    <source>
        <dbReference type="ARBA" id="ARBA00002095"/>
    </source>
</evidence>
<comment type="subcellular location">
    <subcellularLocation>
        <location evidence="2 9">Cytoplasm</location>
    </subcellularLocation>
</comment>
<evidence type="ECO:0000313" key="15">
    <source>
        <dbReference type="Proteomes" id="UP001223646"/>
    </source>
</evidence>
<keyword evidence="9" id="KW-0028">Amino-acid biosynthesis</keyword>
<dbReference type="PRINTS" id="PR01467">
    <property type="entry name" value="ARGREPRESSOR"/>
</dbReference>
<dbReference type="SUPFAM" id="SSF46785">
    <property type="entry name" value="Winged helix' DNA-binding domain"/>
    <property type="match status" value="1"/>
</dbReference>
<dbReference type="HAMAP" id="MF_00173">
    <property type="entry name" value="Arg_repressor"/>
    <property type="match status" value="1"/>
</dbReference>
<feature type="domain" description="Arginine repressor C-terminal" evidence="12">
    <location>
        <begin position="90"/>
        <end position="155"/>
    </location>
</feature>
<evidence type="ECO:0000259" key="11">
    <source>
        <dbReference type="Pfam" id="PF01316"/>
    </source>
</evidence>
<dbReference type="Gene3D" id="1.10.10.10">
    <property type="entry name" value="Winged helix-like DNA-binding domain superfamily/Winged helix DNA-binding domain"/>
    <property type="match status" value="1"/>
</dbReference>
<dbReference type="NCBIfam" id="TIGR01529">
    <property type="entry name" value="argR_whole"/>
    <property type="match status" value="1"/>
</dbReference>
<dbReference type="InterPro" id="IPR036390">
    <property type="entry name" value="WH_DNA-bd_sf"/>
</dbReference>
<dbReference type="GO" id="GO:0034618">
    <property type="term" value="F:arginine binding"/>
    <property type="evidence" value="ECO:0007669"/>
    <property type="project" value="InterPro"/>
</dbReference>
<dbReference type="GeneID" id="92768813"/>
<reference evidence="14" key="1">
    <citation type="submission" date="2023-03" db="EMBL/GenBank/DDBJ databases">
        <title>Corynebacterium amycolatum SB-1.</title>
        <authorList>
            <person name="Jo H."/>
        </authorList>
    </citation>
    <scope>NUCLEOTIDE SEQUENCE</scope>
    <source>
        <strain evidence="14">SB-1</strain>
    </source>
</reference>
<evidence type="ECO:0000256" key="6">
    <source>
        <dbReference type="ARBA" id="ARBA00023015"/>
    </source>
</evidence>
<keyword evidence="7 9" id="KW-0238">DNA-binding</keyword>
<dbReference type="EMBL" id="CP120206">
    <property type="protein sequence ID" value="WET43436.1"/>
    <property type="molecule type" value="Genomic_DNA"/>
</dbReference>
<dbReference type="InterPro" id="IPR036251">
    <property type="entry name" value="Arg_repress_C_sf"/>
</dbReference>
<dbReference type="GO" id="GO:1900079">
    <property type="term" value="P:regulation of arginine biosynthetic process"/>
    <property type="evidence" value="ECO:0007669"/>
    <property type="project" value="UniProtKB-UniRule"/>
</dbReference>
<dbReference type="InterPro" id="IPR020900">
    <property type="entry name" value="Arg_repress_DNA-bd"/>
</dbReference>
<evidence type="ECO:0000256" key="5">
    <source>
        <dbReference type="ARBA" id="ARBA00022491"/>
    </source>
</evidence>
<proteinExistence type="inferred from homology"/>
<dbReference type="GO" id="GO:0003700">
    <property type="term" value="F:DNA-binding transcription factor activity"/>
    <property type="evidence" value="ECO:0007669"/>
    <property type="project" value="UniProtKB-UniRule"/>
</dbReference>
<dbReference type="GO" id="GO:0051259">
    <property type="term" value="P:protein complex oligomerization"/>
    <property type="evidence" value="ECO:0007669"/>
    <property type="project" value="InterPro"/>
</dbReference>